<proteinExistence type="predicted"/>
<dbReference type="Gene3D" id="1.10.287.130">
    <property type="match status" value="1"/>
</dbReference>
<dbReference type="InterPro" id="IPR050428">
    <property type="entry name" value="TCS_sensor_his_kinase"/>
</dbReference>
<dbReference type="CDD" id="cd00082">
    <property type="entry name" value="HisKA"/>
    <property type="match status" value="1"/>
</dbReference>
<dbReference type="AlphaFoldDB" id="A0A4Q7KY89"/>
<keyword evidence="7 14" id="KW-0418">Kinase</keyword>
<keyword evidence="5" id="KW-0808">Transferase</keyword>
<dbReference type="PROSITE" id="PS50885">
    <property type="entry name" value="HAMP"/>
    <property type="match status" value="1"/>
</dbReference>
<dbReference type="Gene3D" id="3.30.565.10">
    <property type="entry name" value="Histidine kinase-like ATPase, C-terminal domain"/>
    <property type="match status" value="1"/>
</dbReference>
<feature type="domain" description="HAMP" evidence="13">
    <location>
        <begin position="204"/>
        <end position="257"/>
    </location>
</feature>
<comment type="catalytic activity">
    <reaction evidence="1">
        <text>ATP + protein L-histidine = ADP + protein N-phospho-L-histidine.</text>
        <dbReference type="EC" id="2.7.13.3"/>
    </reaction>
</comment>
<accession>A0A4Q7KY89</accession>
<dbReference type="RefSeq" id="WP_130343969.1">
    <property type="nucleotide sequence ID" value="NZ_SGWQ01000003.1"/>
</dbReference>
<keyword evidence="6 11" id="KW-0812">Transmembrane</keyword>
<dbReference type="Pfam" id="PF00512">
    <property type="entry name" value="HisKA"/>
    <property type="match status" value="1"/>
</dbReference>
<dbReference type="GO" id="GO:0005886">
    <property type="term" value="C:plasma membrane"/>
    <property type="evidence" value="ECO:0007669"/>
    <property type="project" value="UniProtKB-SubCell"/>
</dbReference>
<dbReference type="InterPro" id="IPR005467">
    <property type="entry name" value="His_kinase_dom"/>
</dbReference>
<name>A0A4Q7KY89_9PSEU</name>
<dbReference type="SMART" id="SM00388">
    <property type="entry name" value="HisKA"/>
    <property type="match status" value="1"/>
</dbReference>
<evidence type="ECO:0000256" key="2">
    <source>
        <dbReference type="ARBA" id="ARBA00004236"/>
    </source>
</evidence>
<dbReference type="PRINTS" id="PR00344">
    <property type="entry name" value="BCTRLSENSOR"/>
</dbReference>
<dbReference type="InterPro" id="IPR003661">
    <property type="entry name" value="HisK_dim/P_dom"/>
</dbReference>
<evidence type="ECO:0000259" key="13">
    <source>
        <dbReference type="PROSITE" id="PS50885"/>
    </source>
</evidence>
<feature type="domain" description="Histidine kinase" evidence="12">
    <location>
        <begin position="265"/>
        <end position="473"/>
    </location>
</feature>
<evidence type="ECO:0000256" key="1">
    <source>
        <dbReference type="ARBA" id="ARBA00000085"/>
    </source>
</evidence>
<feature type="transmembrane region" description="Helical" evidence="11">
    <location>
        <begin position="183"/>
        <end position="207"/>
    </location>
</feature>
<dbReference type="PANTHER" id="PTHR45436:SF5">
    <property type="entry name" value="SENSOR HISTIDINE KINASE TRCS"/>
    <property type="match status" value="1"/>
</dbReference>
<dbReference type="InterPro" id="IPR003660">
    <property type="entry name" value="HAMP_dom"/>
</dbReference>
<evidence type="ECO:0000256" key="3">
    <source>
        <dbReference type="ARBA" id="ARBA00012438"/>
    </source>
</evidence>
<dbReference type="Proteomes" id="UP000294257">
    <property type="component" value="Unassembled WGS sequence"/>
</dbReference>
<organism evidence="14 15">
    <name type="scientific">Herbihabitans rhizosphaerae</name>
    <dbReference type="NCBI Taxonomy" id="1872711"/>
    <lineage>
        <taxon>Bacteria</taxon>
        <taxon>Bacillati</taxon>
        <taxon>Actinomycetota</taxon>
        <taxon>Actinomycetes</taxon>
        <taxon>Pseudonocardiales</taxon>
        <taxon>Pseudonocardiaceae</taxon>
        <taxon>Herbihabitans</taxon>
    </lineage>
</organism>
<evidence type="ECO:0000256" key="4">
    <source>
        <dbReference type="ARBA" id="ARBA00022553"/>
    </source>
</evidence>
<dbReference type="SMART" id="SM00387">
    <property type="entry name" value="HATPase_c"/>
    <property type="match status" value="1"/>
</dbReference>
<dbReference type="CDD" id="cd00075">
    <property type="entry name" value="HATPase"/>
    <property type="match status" value="1"/>
</dbReference>
<feature type="transmembrane region" description="Helical" evidence="11">
    <location>
        <begin position="20"/>
        <end position="42"/>
    </location>
</feature>
<dbReference type="SUPFAM" id="SSF47384">
    <property type="entry name" value="Homodimeric domain of signal transducing histidine kinase"/>
    <property type="match status" value="1"/>
</dbReference>
<keyword evidence="15" id="KW-1185">Reference proteome</keyword>
<dbReference type="GO" id="GO:0000155">
    <property type="term" value="F:phosphorelay sensor kinase activity"/>
    <property type="evidence" value="ECO:0007669"/>
    <property type="project" value="InterPro"/>
</dbReference>
<evidence type="ECO:0000313" key="14">
    <source>
        <dbReference type="EMBL" id="RZS40991.1"/>
    </source>
</evidence>
<dbReference type="EMBL" id="SGWQ01000003">
    <property type="protein sequence ID" value="RZS40991.1"/>
    <property type="molecule type" value="Genomic_DNA"/>
</dbReference>
<dbReference type="PANTHER" id="PTHR45436">
    <property type="entry name" value="SENSOR HISTIDINE KINASE YKOH"/>
    <property type="match status" value="1"/>
</dbReference>
<evidence type="ECO:0000256" key="8">
    <source>
        <dbReference type="ARBA" id="ARBA00022989"/>
    </source>
</evidence>
<dbReference type="SUPFAM" id="SSF158472">
    <property type="entry name" value="HAMP domain-like"/>
    <property type="match status" value="1"/>
</dbReference>
<dbReference type="InterPro" id="IPR036097">
    <property type="entry name" value="HisK_dim/P_sf"/>
</dbReference>
<evidence type="ECO:0000256" key="5">
    <source>
        <dbReference type="ARBA" id="ARBA00022679"/>
    </source>
</evidence>
<evidence type="ECO:0000313" key="15">
    <source>
        <dbReference type="Proteomes" id="UP000294257"/>
    </source>
</evidence>
<comment type="caution">
    <text evidence="14">The sequence shown here is derived from an EMBL/GenBank/DDBJ whole genome shotgun (WGS) entry which is preliminary data.</text>
</comment>
<protein>
    <recommendedName>
        <fullName evidence="3">histidine kinase</fullName>
        <ecNumber evidence="3">2.7.13.3</ecNumber>
    </recommendedName>
</protein>
<dbReference type="InterPro" id="IPR036890">
    <property type="entry name" value="HATPase_C_sf"/>
</dbReference>
<keyword evidence="8 11" id="KW-1133">Transmembrane helix</keyword>
<dbReference type="EC" id="2.7.13.3" evidence="3"/>
<keyword evidence="10 11" id="KW-0472">Membrane</keyword>
<dbReference type="InterPro" id="IPR004358">
    <property type="entry name" value="Sig_transdc_His_kin-like_C"/>
</dbReference>
<dbReference type="Gene3D" id="6.10.340.10">
    <property type="match status" value="1"/>
</dbReference>
<keyword evidence="4" id="KW-0597">Phosphoprotein</keyword>
<dbReference type="SMART" id="SM00304">
    <property type="entry name" value="HAMP"/>
    <property type="match status" value="1"/>
</dbReference>
<sequence length="473" mass="52436">MRIPRVRRPRLKPRSLHGKLAFGAVLIMAVPLTLACVVSVLWQKSTLVDETLREARKSVCRSITTPSAREDDYAKWPRVFQCEFRYRGTPNGLITTQELWYTPNNERPEAPGAHYQDYVVDVDGVANLSISPFADPGDARITLTFRVPWSIYGSTTNPPVQQHELRVSSLVPEQRELNSFTTAVYGGLLLVLALTGGLAWLVAGRLLRPVETFRRHVAAVAATNLEVRVPVPPRSDEFARLAKTLNATLDRLDHAVAKQRRFVADAAHELRGPIGGLRAELEIAVTHPDQADWQEVVGRALEDTERIQELATDLLLLARLDADPPDTRGLIDLVGTTAEELAVYRPRREIKILDELNSEPIMVHGGGKLLARMLRNLLDNAVRHATTTVRVRVHREGRVAVLEVADDGVGIPPADRERVFERFTRLDEARNRDAGGAGLGLAIARQIATAHHGTLIAVPSEVGARFVARFPVR</sequence>
<dbReference type="Pfam" id="PF00672">
    <property type="entry name" value="HAMP"/>
    <property type="match status" value="1"/>
</dbReference>
<dbReference type="InterPro" id="IPR003594">
    <property type="entry name" value="HATPase_dom"/>
</dbReference>
<evidence type="ECO:0000256" key="9">
    <source>
        <dbReference type="ARBA" id="ARBA00023012"/>
    </source>
</evidence>
<dbReference type="OrthoDB" id="9786919at2"/>
<comment type="subcellular location">
    <subcellularLocation>
        <location evidence="2">Cell membrane</location>
    </subcellularLocation>
</comment>
<gene>
    <name evidence="14" type="ORF">EV193_103309</name>
</gene>
<dbReference type="Pfam" id="PF02518">
    <property type="entry name" value="HATPase_c"/>
    <property type="match status" value="1"/>
</dbReference>
<evidence type="ECO:0000256" key="10">
    <source>
        <dbReference type="ARBA" id="ARBA00023136"/>
    </source>
</evidence>
<keyword evidence="9" id="KW-0902">Two-component regulatory system</keyword>
<reference evidence="14 15" key="1">
    <citation type="submission" date="2019-02" db="EMBL/GenBank/DDBJ databases">
        <title>Genomic Encyclopedia of Type Strains, Phase IV (KMG-IV): sequencing the most valuable type-strain genomes for metagenomic binning, comparative biology and taxonomic classification.</title>
        <authorList>
            <person name="Goeker M."/>
        </authorList>
    </citation>
    <scope>NUCLEOTIDE SEQUENCE [LARGE SCALE GENOMIC DNA]</scope>
    <source>
        <strain evidence="14 15">DSM 101727</strain>
    </source>
</reference>
<dbReference type="PROSITE" id="PS50109">
    <property type="entry name" value="HIS_KIN"/>
    <property type="match status" value="1"/>
</dbReference>
<dbReference type="SUPFAM" id="SSF55874">
    <property type="entry name" value="ATPase domain of HSP90 chaperone/DNA topoisomerase II/histidine kinase"/>
    <property type="match status" value="1"/>
</dbReference>
<evidence type="ECO:0000259" key="12">
    <source>
        <dbReference type="PROSITE" id="PS50109"/>
    </source>
</evidence>
<dbReference type="CDD" id="cd06225">
    <property type="entry name" value="HAMP"/>
    <property type="match status" value="1"/>
</dbReference>
<evidence type="ECO:0000256" key="6">
    <source>
        <dbReference type="ARBA" id="ARBA00022692"/>
    </source>
</evidence>
<evidence type="ECO:0000256" key="11">
    <source>
        <dbReference type="SAM" id="Phobius"/>
    </source>
</evidence>
<evidence type="ECO:0000256" key="7">
    <source>
        <dbReference type="ARBA" id="ARBA00022777"/>
    </source>
</evidence>